<accession>A0A9C7F770</accession>
<evidence type="ECO:0000313" key="3">
    <source>
        <dbReference type="EMBL" id="BDT62993.1"/>
    </source>
</evidence>
<name>A0A9C7F770_9VIRU</name>
<dbReference type="EMBL" id="LC738880">
    <property type="protein sequence ID" value="BDT62993.1"/>
    <property type="molecule type" value="Genomic_DNA"/>
</dbReference>
<proteinExistence type="predicted"/>
<reference evidence="3" key="1">
    <citation type="submission" date="2022-10" db="EMBL/GenBank/DDBJ databases">
        <title>Genome sequences of endogenous nimaviruses in decapod crustaceans.</title>
        <authorList>
            <person name="Kawato S."/>
            <person name="Nozaki R."/>
            <person name="Kondo H."/>
            <person name="Hirono I."/>
        </authorList>
    </citation>
    <scope>NUCLEOTIDE SEQUENCE</scope>
    <source>
        <strain evidence="3">Ube2021</strain>
    </source>
</reference>
<feature type="domain" description="DUF1308" evidence="2">
    <location>
        <begin position="194"/>
        <end position="332"/>
    </location>
</feature>
<dbReference type="PANTHER" id="PTHR13379">
    <property type="entry name" value="UNCHARACTERIZED DUF1308"/>
    <property type="match status" value="1"/>
</dbReference>
<organism evidence="3">
    <name type="scientific">Trachysalambria curvirostris nimavirus</name>
    <dbReference type="NCBI Taxonomy" id="2984282"/>
    <lineage>
        <taxon>Viruses</taxon>
        <taxon>Viruses incertae sedis</taxon>
        <taxon>Naldaviricetes</taxon>
        <taxon>Nimaviridae</taxon>
    </lineage>
</organism>
<evidence type="ECO:0000259" key="2">
    <source>
        <dbReference type="Pfam" id="PF07000"/>
    </source>
</evidence>
<protein>
    <submittedName>
        <fullName evidence="3">UPF0415 protein</fullName>
    </submittedName>
</protein>
<sequence>MDCEDRAGIGRLNECGIGCGHHHGFLHLMNHDYKPGGCDATWSRWVILRDPKATHMAFVMRGRKPLDEVAEDFLICAEQDLVFHSPPRVNSLSRLNLIVMPLSLEFWFCSGVSDSLANCLEDQDMEVKGERIPDDDLGLPDNSVPGTDTESEECSSDDLTDEDDDDHYNSRGLVNSCDTSPSHDQEPQREVNTVNLDVTAMIAYVSATSNGQANFLFRNVFLSKQADMERKDPVKKILDDNFEGRVVMACQEAVDHFLKIINTIGGDREKMRANELVSRLNVVPGQDVFKENVKLCRKVRLLARIIFGTGEAHKAVTITSNRHFIRAVRNQDNINDNIDNNKRFICQGYIQCRIMMNTLVWLRD</sequence>
<feature type="compositionally biased region" description="Acidic residues" evidence="1">
    <location>
        <begin position="149"/>
        <end position="166"/>
    </location>
</feature>
<dbReference type="InterPro" id="IPR010733">
    <property type="entry name" value="DUF1308"/>
</dbReference>
<dbReference type="PANTHER" id="PTHR13379:SF0">
    <property type="entry name" value="UPF0415 PROTEIN C7ORF25"/>
    <property type="match status" value="1"/>
</dbReference>
<evidence type="ECO:0000256" key="1">
    <source>
        <dbReference type="SAM" id="MobiDB-lite"/>
    </source>
</evidence>
<dbReference type="Pfam" id="PF07000">
    <property type="entry name" value="DUF1308"/>
    <property type="match status" value="1"/>
</dbReference>
<feature type="region of interest" description="Disordered" evidence="1">
    <location>
        <begin position="130"/>
        <end position="189"/>
    </location>
</feature>